<dbReference type="InterPro" id="IPR041916">
    <property type="entry name" value="Anti_sigma_zinc_sf"/>
</dbReference>
<dbReference type="KEGG" id="ptw:TUM18999_15430"/>
<evidence type="ECO:0000313" key="3">
    <source>
        <dbReference type="EMBL" id="GJN51396.1"/>
    </source>
</evidence>
<dbReference type="RefSeq" id="WP_173176425.1">
    <property type="nucleotide sequence ID" value="NZ_AP023189.1"/>
</dbReference>
<protein>
    <recommendedName>
        <fullName evidence="1">Putative zinc-finger domain-containing protein</fullName>
    </recommendedName>
</protein>
<evidence type="ECO:0000313" key="4">
    <source>
        <dbReference type="Proteomes" id="UP000509383"/>
    </source>
</evidence>
<accession>A0A6J4E0R0</accession>
<dbReference type="AlphaFoldDB" id="A0A6J4E0R0"/>
<dbReference type="Proteomes" id="UP001054892">
    <property type="component" value="Unassembled WGS sequence"/>
</dbReference>
<dbReference type="Gene3D" id="1.10.10.1320">
    <property type="entry name" value="Anti-sigma factor, zinc-finger domain"/>
    <property type="match status" value="1"/>
</dbReference>
<evidence type="ECO:0000313" key="2">
    <source>
        <dbReference type="EMBL" id="BCG23352.1"/>
    </source>
</evidence>
<dbReference type="Pfam" id="PF13490">
    <property type="entry name" value="zf-HC2"/>
    <property type="match status" value="1"/>
</dbReference>
<dbReference type="EMBL" id="AP023189">
    <property type="protein sequence ID" value="BCG23352.1"/>
    <property type="molecule type" value="Genomic_DNA"/>
</dbReference>
<keyword evidence="5" id="KW-1185">Reference proteome</keyword>
<dbReference type="InterPro" id="IPR027383">
    <property type="entry name" value="Znf_put"/>
</dbReference>
<evidence type="ECO:0000313" key="5">
    <source>
        <dbReference type="Proteomes" id="UP001054892"/>
    </source>
</evidence>
<dbReference type="EMBL" id="BQKM01000002">
    <property type="protein sequence ID" value="GJN51396.1"/>
    <property type="molecule type" value="Genomic_DNA"/>
</dbReference>
<feature type="domain" description="Putative zinc-finger" evidence="1">
    <location>
        <begin position="4"/>
        <end position="38"/>
    </location>
</feature>
<dbReference type="Proteomes" id="UP000509383">
    <property type="component" value="Chromosome"/>
</dbReference>
<reference evidence="2 4" key="1">
    <citation type="submission" date="2020-05" db="EMBL/GenBank/DDBJ databases">
        <title>Characterization of novel class B3 metallo-beta-lactamase from novel Pseudomonas species.</title>
        <authorList>
            <person name="Yamada K."/>
            <person name="Aoki K."/>
            <person name="Ishii Y."/>
        </authorList>
    </citation>
    <scope>NUCLEOTIDE SEQUENCE [LARGE SCALE GENOMIC DNA]</scope>
    <source>
        <strain evidence="2 4">TUM18999</strain>
        <strain evidence="3 5">TUM20286</strain>
    </source>
</reference>
<name>A0A6J4E0R0_9PSED</name>
<proteinExistence type="predicted"/>
<evidence type="ECO:0000259" key="1">
    <source>
        <dbReference type="Pfam" id="PF13490"/>
    </source>
</evidence>
<sequence>MLNCRELVARSSDYIDGQLGVVQRLGVRQHLLICPHCRRFLAQLNLTREVFRQLSEPAPDGDENLAELLARARHESP</sequence>
<organism evidence="2 4">
    <name type="scientific">Pseudomonas tohonis</name>
    <dbReference type="NCBI Taxonomy" id="2725477"/>
    <lineage>
        <taxon>Bacteria</taxon>
        <taxon>Pseudomonadati</taxon>
        <taxon>Pseudomonadota</taxon>
        <taxon>Gammaproteobacteria</taxon>
        <taxon>Pseudomonadales</taxon>
        <taxon>Pseudomonadaceae</taxon>
        <taxon>Pseudomonas</taxon>
    </lineage>
</organism>
<gene>
    <name evidence="2" type="ORF">TUM18999_15430</name>
    <name evidence="3" type="ORF">TUM20286_11480</name>
</gene>